<proteinExistence type="predicted"/>
<dbReference type="SUPFAM" id="SSF51197">
    <property type="entry name" value="Clavaminate synthase-like"/>
    <property type="match status" value="1"/>
</dbReference>
<dbReference type="GO" id="GO:0046872">
    <property type="term" value="F:metal ion binding"/>
    <property type="evidence" value="ECO:0007669"/>
    <property type="project" value="UniProtKB-KW"/>
</dbReference>
<dbReference type="PROSITE" id="PS51184">
    <property type="entry name" value="JMJC"/>
    <property type="match status" value="1"/>
</dbReference>
<evidence type="ECO:0000313" key="5">
    <source>
        <dbReference type="EMBL" id="AFK57466.1"/>
    </source>
</evidence>
<keyword evidence="6" id="KW-1185">Reference proteome</keyword>
<dbReference type="PANTHER" id="PTHR13096:SF8">
    <property type="entry name" value="RIBOSOMAL OXYGENASE 1"/>
    <property type="match status" value="1"/>
</dbReference>
<dbReference type="HOGENOM" id="CLU_013645_1_1_5"/>
<dbReference type="Gene3D" id="2.60.120.650">
    <property type="entry name" value="Cupin"/>
    <property type="match status" value="1"/>
</dbReference>
<feature type="domain" description="JmjC" evidence="4">
    <location>
        <begin position="75"/>
        <end position="237"/>
    </location>
</feature>
<dbReference type="GO" id="GO:0032259">
    <property type="term" value="P:methylation"/>
    <property type="evidence" value="ECO:0007669"/>
    <property type="project" value="UniProtKB-KW"/>
</dbReference>
<accession>I3TXH8</accession>
<dbReference type="GO" id="GO:0008168">
    <property type="term" value="F:methyltransferase activity"/>
    <property type="evidence" value="ECO:0007669"/>
    <property type="project" value="UniProtKB-KW"/>
</dbReference>
<evidence type="ECO:0000313" key="6">
    <source>
        <dbReference type="Proteomes" id="UP000005258"/>
    </source>
</evidence>
<organism evidence="5 6">
    <name type="scientific">Tistrella mobilis (strain KA081020-065)</name>
    <dbReference type="NCBI Taxonomy" id="1110502"/>
    <lineage>
        <taxon>Bacteria</taxon>
        <taxon>Pseudomonadati</taxon>
        <taxon>Pseudomonadota</taxon>
        <taxon>Alphaproteobacteria</taxon>
        <taxon>Geminicoccales</taxon>
        <taxon>Geminicoccaceae</taxon>
        <taxon>Tistrella</taxon>
    </lineage>
</organism>
<dbReference type="InterPro" id="IPR039994">
    <property type="entry name" value="NO66-like"/>
</dbReference>
<dbReference type="Pfam" id="PF08007">
    <property type="entry name" value="JmjC_2"/>
    <property type="match status" value="1"/>
</dbReference>
<dbReference type="EMBL" id="CP003239">
    <property type="protein sequence ID" value="AFK57466.1"/>
    <property type="molecule type" value="Genomic_DNA"/>
</dbReference>
<dbReference type="InterPro" id="IPR003347">
    <property type="entry name" value="JmjC_dom"/>
</dbReference>
<keyword evidence="5" id="KW-0614">Plasmid</keyword>
<reference evidence="5 6" key="1">
    <citation type="journal article" date="2012" name="J. Am. Chem. Soc.">
        <title>Bacterial biosynthesis and maturation of the didemnin anti-cancer agents.</title>
        <authorList>
            <person name="Xu Y."/>
            <person name="Kersten R.D."/>
            <person name="Nam S.J."/>
            <person name="Lu L."/>
            <person name="Al-Suwailem A.M."/>
            <person name="Zheng H."/>
            <person name="Fenical W."/>
            <person name="Dorrestein P.C."/>
            <person name="Moore B.S."/>
            <person name="Qian P.Y."/>
        </authorList>
    </citation>
    <scope>NUCLEOTIDE SEQUENCE [LARGE SCALE GENOMIC DNA]</scope>
    <source>
        <strain evidence="5 6">KA081020-065</strain>
    </source>
</reference>
<evidence type="ECO:0000256" key="2">
    <source>
        <dbReference type="ARBA" id="ARBA00022723"/>
    </source>
</evidence>
<dbReference type="AlphaFoldDB" id="I3TXH8"/>
<dbReference type="Proteomes" id="UP000005258">
    <property type="component" value="Plasmid pTM3"/>
</dbReference>
<keyword evidence="3" id="KW-0408">Iron</keyword>
<gene>
    <name evidence="5" type="ordered locus">TMO_c0856</name>
</gene>
<dbReference type="KEGG" id="tmo:TMO_c0856"/>
<keyword evidence="2" id="KW-0479">Metal-binding</keyword>
<evidence type="ECO:0000256" key="3">
    <source>
        <dbReference type="ARBA" id="ARBA00023004"/>
    </source>
</evidence>
<geneLocation type="plasmid" evidence="5 6">
    <name>pTM3</name>
</geneLocation>
<evidence type="ECO:0000256" key="1">
    <source>
        <dbReference type="ARBA" id="ARBA00001954"/>
    </source>
</evidence>
<dbReference type="PANTHER" id="PTHR13096">
    <property type="entry name" value="MINA53 MYC INDUCED NUCLEAR ANTIGEN"/>
    <property type="match status" value="1"/>
</dbReference>
<evidence type="ECO:0000259" key="4">
    <source>
        <dbReference type="PROSITE" id="PS51184"/>
    </source>
</evidence>
<dbReference type="RefSeq" id="WP_014748455.1">
    <property type="nucleotide sequence ID" value="NC_017958.1"/>
</dbReference>
<dbReference type="PATRIC" id="fig|1110502.3.peg.5735"/>
<comment type="cofactor">
    <cofactor evidence="1">
        <name>Fe(2+)</name>
        <dbReference type="ChEBI" id="CHEBI:29033"/>
    </cofactor>
</comment>
<name>I3TXH8_TISMK</name>
<sequence length="389" mass="42900">MIPSLDALLAPHDPALLHAAIRERRMAWFRTGHDDLFRALLPWSTFNSLLGSERLLDDRTRMVRRGRDLPREMWSYLGPDMKRVVVPELLQRFCHEGLSIALNQIQHAVPGIAALVKMLEQALPARIGTNVYASFGRESAFRAHHDPHDVLVLHLHGRKRWFGFGHQSAHPPGMPLTNDRLGPVHWEQVLEPGDILYLPRGEIHRASVEGEASLHLTNALLWPRGSDLLHWLAGTGLAGNGLAADDLDRDIPVYGTATDLERCAEELRATLHRLADSIDLTAFLAAHIQKRQTRPPFNLGLSSDCAPTCWVQPLPAPDLRLPAEGGATIPFNGEEVTLDPDERAVLAALLAGGARQIASLPGPAGLDMETVRDTVARLARRSLVLLTEG</sequence>
<protein>
    <submittedName>
        <fullName evidence="5">Lysine-specific demethylase</fullName>
    </submittedName>
</protein>